<proteinExistence type="predicted"/>
<organism evidence="2">
    <name type="scientific">bioreactor metagenome</name>
    <dbReference type="NCBI Taxonomy" id="1076179"/>
    <lineage>
        <taxon>unclassified sequences</taxon>
        <taxon>metagenomes</taxon>
        <taxon>ecological metagenomes</taxon>
    </lineage>
</organism>
<accession>A0A645CUJ2</accession>
<name>A0A645CUJ2_9ZZZZ</name>
<gene>
    <name evidence="2" type="ORF">SDC9_127603</name>
</gene>
<sequence>MSVCPLSGTTRSVDRVSSLTQCRVARVDPRMRGWPAGRPPGHRRRGEPGGLVPRRGAASPGHNSGDQGAPRHLDPARSRSGRGQHMLPYDPRRGAPVRTWRSVHDIRHTYARAHVRTEDGPPSEFSGQSAPGRIRDAAGMIGPDDHPTPALP</sequence>
<protein>
    <submittedName>
        <fullName evidence="2">Uncharacterized protein</fullName>
    </submittedName>
</protein>
<feature type="compositionally biased region" description="Basic and acidic residues" evidence="1">
    <location>
        <begin position="143"/>
        <end position="152"/>
    </location>
</feature>
<dbReference type="AlphaFoldDB" id="A0A645CUJ2"/>
<evidence type="ECO:0000256" key="1">
    <source>
        <dbReference type="SAM" id="MobiDB-lite"/>
    </source>
</evidence>
<dbReference type="EMBL" id="VSSQ01030144">
    <property type="protein sequence ID" value="MPM80555.1"/>
    <property type="molecule type" value="Genomic_DNA"/>
</dbReference>
<comment type="caution">
    <text evidence="2">The sequence shown here is derived from an EMBL/GenBank/DDBJ whole genome shotgun (WGS) entry which is preliminary data.</text>
</comment>
<reference evidence="2" key="1">
    <citation type="submission" date="2019-08" db="EMBL/GenBank/DDBJ databases">
        <authorList>
            <person name="Kucharzyk K."/>
            <person name="Murdoch R.W."/>
            <person name="Higgins S."/>
            <person name="Loffler F."/>
        </authorList>
    </citation>
    <scope>NUCLEOTIDE SEQUENCE</scope>
</reference>
<evidence type="ECO:0000313" key="2">
    <source>
        <dbReference type="EMBL" id="MPM80555.1"/>
    </source>
</evidence>
<feature type="region of interest" description="Disordered" evidence="1">
    <location>
        <begin position="30"/>
        <end position="152"/>
    </location>
</feature>